<dbReference type="FunFam" id="3.40.640.10:FF:000046">
    <property type="entry name" value="Cystathionine gamma-lyase"/>
    <property type="match status" value="1"/>
</dbReference>
<accession>A0A9E7HN25</accession>
<feature type="region of interest" description="Disordered" evidence="4">
    <location>
        <begin position="431"/>
        <end position="459"/>
    </location>
</feature>
<dbReference type="InterPro" id="IPR015422">
    <property type="entry name" value="PyrdxlP-dep_Trfase_small"/>
</dbReference>
<dbReference type="OrthoDB" id="3512640at2759"/>
<feature type="region of interest" description="Disordered" evidence="4">
    <location>
        <begin position="1"/>
        <end position="29"/>
    </location>
</feature>
<comment type="similarity">
    <text evidence="2">Belongs to the trans-sulfuration enzymes family.</text>
</comment>
<dbReference type="Gene3D" id="3.90.1150.10">
    <property type="entry name" value="Aspartate Aminotransferase, domain 1"/>
    <property type="match status" value="1"/>
</dbReference>
<evidence type="ECO:0000256" key="4">
    <source>
        <dbReference type="SAM" id="MobiDB-lite"/>
    </source>
</evidence>
<evidence type="ECO:0000256" key="1">
    <source>
        <dbReference type="ARBA" id="ARBA00001933"/>
    </source>
</evidence>
<dbReference type="SUPFAM" id="SSF53383">
    <property type="entry name" value="PLP-dependent transferases"/>
    <property type="match status" value="1"/>
</dbReference>
<name>A0A9E7HN25_9LILI</name>
<feature type="compositionally biased region" description="Basic and acidic residues" evidence="4">
    <location>
        <begin position="16"/>
        <end position="26"/>
    </location>
</feature>
<dbReference type="CDD" id="cd00614">
    <property type="entry name" value="CGS_like"/>
    <property type="match status" value="1"/>
</dbReference>
<dbReference type="Proteomes" id="UP001055439">
    <property type="component" value="Chromosome 8"/>
</dbReference>
<dbReference type="Pfam" id="PF01053">
    <property type="entry name" value="Cys_Met_Meta_PP"/>
    <property type="match status" value="1"/>
</dbReference>
<protein>
    <submittedName>
        <fullName evidence="5">Uncharacterized protein</fullName>
    </submittedName>
</protein>
<evidence type="ECO:0000256" key="2">
    <source>
        <dbReference type="ARBA" id="ARBA00009077"/>
    </source>
</evidence>
<reference evidence="5" key="1">
    <citation type="submission" date="2022-05" db="EMBL/GenBank/DDBJ databases">
        <title>The Musa troglodytarum L. genome provides insights into the mechanism of non-climacteric behaviour and enrichment of carotenoids.</title>
        <authorList>
            <person name="Wang J."/>
        </authorList>
    </citation>
    <scope>NUCLEOTIDE SEQUENCE</scope>
    <source>
        <tissue evidence="5">Leaf</tissue>
    </source>
</reference>
<dbReference type="InterPro" id="IPR015421">
    <property type="entry name" value="PyrdxlP-dep_Trfase_major"/>
</dbReference>
<evidence type="ECO:0000256" key="3">
    <source>
        <dbReference type="ARBA" id="ARBA00022898"/>
    </source>
</evidence>
<organism evidence="5 6">
    <name type="scientific">Musa troglodytarum</name>
    <name type="common">fe'i banana</name>
    <dbReference type="NCBI Taxonomy" id="320322"/>
    <lineage>
        <taxon>Eukaryota</taxon>
        <taxon>Viridiplantae</taxon>
        <taxon>Streptophyta</taxon>
        <taxon>Embryophyta</taxon>
        <taxon>Tracheophyta</taxon>
        <taxon>Spermatophyta</taxon>
        <taxon>Magnoliopsida</taxon>
        <taxon>Liliopsida</taxon>
        <taxon>Zingiberales</taxon>
        <taxon>Musaceae</taxon>
        <taxon>Musa</taxon>
    </lineage>
</organism>
<feature type="compositionally biased region" description="Pro residues" evidence="4">
    <location>
        <begin position="502"/>
        <end position="523"/>
    </location>
</feature>
<evidence type="ECO:0000313" key="6">
    <source>
        <dbReference type="Proteomes" id="UP001055439"/>
    </source>
</evidence>
<dbReference type="InterPro" id="IPR006740">
    <property type="entry name" value="DUF604"/>
</dbReference>
<dbReference type="Pfam" id="PF04646">
    <property type="entry name" value="DUF604"/>
    <property type="match status" value="1"/>
</dbReference>
<dbReference type="InterPro" id="IPR000277">
    <property type="entry name" value="Cys/Met-Metab_PyrdxlP-dep_enz"/>
</dbReference>
<feature type="region of interest" description="Disordered" evidence="4">
    <location>
        <begin position="502"/>
        <end position="524"/>
    </location>
</feature>
<dbReference type="AlphaFoldDB" id="A0A9E7HN25"/>
<evidence type="ECO:0000313" key="5">
    <source>
        <dbReference type="EMBL" id="URE34033.1"/>
    </source>
</evidence>
<sequence length="1029" mass="112168">MAETIPSLAFSNPKSTSREEDKDGGAGKEWAVAPVAKKARGGSGVGDPAVALANARHEFGEHGGVNMSIEASATFTVMEAETMRRMFSGELGPDRDFYIYSRHFNPTVLNLGRQMAAIEGTEAAYCTASGMSAISSVLIQLCGAGGHVVASRCLYGGTHALLSHFLPRSCGIRVTFVDIDDLDAVRAAVKEGETKVLYVETVANPTLAVADVPRLSAIAREKGTMLVVDNTFAPMVVSPARLGADVVVHSVSKFISGGADIIAGAICGPASLVNSMMDLQQGALMLLGPTMNAKVAFEISERLPHLSLRMKEHCHRALEYATRMRKLGLKVTYPGLDDHPHHDLLASIANPGYGFGGMLCLDMGSEERANKLMQHLQNTTQFGLMAVSLGYYETLMSCSGSSTSSEMSPEERTRAGISPGLVRLSVGYSGTLEQSSRGPSRSSTPLPPPTSSNPPSYSKRSAAASAAAVVALLLATSAWLSLVFSSPSIRLHWAHIRSSASPFPPASPPPLPGPSTRVPPPTGPRNRLPPLSLRHLVFGIGGSAHLWPRRREFVRLWWQPGVMRGHVWLDDRVPRPPRNSSLARSLPPVRVSEDISRFRYTNPTGHPSGLRIARILAETFRLGHGSARWFVLVDDDTIVCPDNLVTVLAKYDWTEMAYVGGPSESHSANTYFSHAMAFGGGGIAISYPLAEALAGMMDECIERYPRLYGSDDRLHACISELGVPLSREYGFHQWDIRGNAHGLLAAHPVAPFISIHHVEAVDPLYPGLSTLGSLKRFTKAMKADPMSFLQRSICYDKRRKLTFSVSLGYAVQVFPTIVLPRELERSEQTYIAWNKLNNRNEFDFDTRDTYRSVCKKPVLFFLRDTERGGNTTLGSYRRAKGRDNLKKKVFCFPRTPPLPDVNEIQVFGTPLSENWHLVPRRLCCKLNQRRNGTLKIAVGQCDHGASGSAAGCTQAPRQPIKQHPSSAHWRFTLTHVLPLAETSRAAPLRACRAGPPPPLLLLLHVKARLRTLPRPPTMSHPCGFTSTKR</sequence>
<dbReference type="GO" id="GO:0019346">
    <property type="term" value="P:transsulfuration"/>
    <property type="evidence" value="ECO:0007669"/>
    <property type="project" value="InterPro"/>
</dbReference>
<dbReference type="InterPro" id="IPR015424">
    <property type="entry name" value="PyrdxlP-dep_Trfase"/>
</dbReference>
<dbReference type="GO" id="GO:0003824">
    <property type="term" value="F:catalytic activity"/>
    <property type="evidence" value="ECO:0007669"/>
    <property type="project" value="UniProtKB-ARBA"/>
</dbReference>
<feature type="compositionally biased region" description="Low complexity" evidence="4">
    <location>
        <begin position="435"/>
        <end position="444"/>
    </location>
</feature>
<dbReference type="GO" id="GO:0030170">
    <property type="term" value="F:pyridoxal phosphate binding"/>
    <property type="evidence" value="ECO:0007669"/>
    <property type="project" value="InterPro"/>
</dbReference>
<dbReference type="Gene3D" id="3.90.550.50">
    <property type="match status" value="1"/>
</dbReference>
<dbReference type="EMBL" id="CP097510">
    <property type="protein sequence ID" value="URE34033.1"/>
    <property type="molecule type" value="Genomic_DNA"/>
</dbReference>
<dbReference type="Gene3D" id="3.40.640.10">
    <property type="entry name" value="Type I PLP-dependent aspartate aminotransferase-like (Major domain)"/>
    <property type="match status" value="1"/>
</dbReference>
<proteinExistence type="inferred from homology"/>
<keyword evidence="6" id="KW-1185">Reference proteome</keyword>
<dbReference type="FunFam" id="3.90.1150.10:FF:000087">
    <property type="entry name" value="Putative methionine gamma-lyase"/>
    <property type="match status" value="1"/>
</dbReference>
<gene>
    <name evidence="5" type="ORF">MUK42_18040</name>
</gene>
<dbReference type="PANTHER" id="PTHR10811">
    <property type="entry name" value="FRINGE-RELATED"/>
    <property type="match status" value="1"/>
</dbReference>
<dbReference type="FunFam" id="3.90.550.50:FF:000026">
    <property type="entry name" value="Glycoprotein-N-acetylgalactosamine 3-beta-galactosyltransferase 1"/>
    <property type="match status" value="1"/>
</dbReference>
<keyword evidence="3" id="KW-0663">Pyridoxal phosphate</keyword>
<comment type="cofactor">
    <cofactor evidence="1">
        <name>pyridoxal 5'-phosphate</name>
        <dbReference type="ChEBI" id="CHEBI:597326"/>
    </cofactor>
</comment>